<proteinExistence type="inferred from homology"/>
<comment type="similarity">
    <text evidence="7">Belongs to the TonB-dependent receptor family.</text>
</comment>
<dbReference type="Gene3D" id="2.40.170.20">
    <property type="entry name" value="TonB-dependent receptor, beta-barrel domain"/>
    <property type="match status" value="1"/>
</dbReference>
<dbReference type="InterPro" id="IPR039426">
    <property type="entry name" value="TonB-dep_rcpt-like"/>
</dbReference>
<dbReference type="SUPFAM" id="SSF56935">
    <property type="entry name" value="Porins"/>
    <property type="match status" value="1"/>
</dbReference>
<dbReference type="InterPro" id="IPR012910">
    <property type="entry name" value="Plug_dom"/>
</dbReference>
<name>A0A7W6HV10_9BACT</name>
<dbReference type="NCBIfam" id="TIGR04057">
    <property type="entry name" value="SusC_RagA_signa"/>
    <property type="match status" value="1"/>
</dbReference>
<evidence type="ECO:0000256" key="2">
    <source>
        <dbReference type="ARBA" id="ARBA00022448"/>
    </source>
</evidence>
<dbReference type="Proteomes" id="UP000546007">
    <property type="component" value="Unassembled WGS sequence"/>
</dbReference>
<dbReference type="InterPro" id="IPR037066">
    <property type="entry name" value="Plug_dom_sf"/>
</dbReference>
<evidence type="ECO:0000256" key="6">
    <source>
        <dbReference type="ARBA" id="ARBA00023237"/>
    </source>
</evidence>
<evidence type="ECO:0000256" key="3">
    <source>
        <dbReference type="ARBA" id="ARBA00022452"/>
    </source>
</evidence>
<gene>
    <name evidence="9" type="ORF">GGR14_001280</name>
</gene>
<dbReference type="Pfam" id="PF07715">
    <property type="entry name" value="Plug"/>
    <property type="match status" value="1"/>
</dbReference>
<keyword evidence="5 7" id="KW-0472">Membrane</keyword>
<dbReference type="InterPro" id="IPR036942">
    <property type="entry name" value="Beta-barrel_TonB_sf"/>
</dbReference>
<dbReference type="InterPro" id="IPR023996">
    <property type="entry name" value="TonB-dep_OMP_SusC/RagA"/>
</dbReference>
<evidence type="ECO:0000256" key="5">
    <source>
        <dbReference type="ARBA" id="ARBA00023136"/>
    </source>
</evidence>
<evidence type="ECO:0000313" key="9">
    <source>
        <dbReference type="EMBL" id="MBB4025508.1"/>
    </source>
</evidence>
<protein>
    <submittedName>
        <fullName evidence="9">TonB-linked SusC/RagA family outer membrane protein</fullName>
    </submittedName>
</protein>
<evidence type="ECO:0000259" key="8">
    <source>
        <dbReference type="Pfam" id="PF07715"/>
    </source>
</evidence>
<dbReference type="GeneID" id="93103279"/>
<dbReference type="SUPFAM" id="SSF49464">
    <property type="entry name" value="Carboxypeptidase regulatory domain-like"/>
    <property type="match status" value="1"/>
</dbReference>
<sequence>MMKKKSKYVIGWFPVILLLLVCPLSGQAQDYLQKRINVDYQNATMRDVLKDLTQKTGVEFLYNQDEVKQVKPQTFKMEQVSLKEVLDHCFRGTKLGFKYVDGMIVITLLKGAPTANLMKITGKVTSNKGEPLIGATITLKGSTIGVAADVDGNYVLNVPHSKDMILLVSFIGMKTKEVKILPDETVYNVQLEDEDVQMEDVVVTGYANIRKSSFTGNTVRVMQDELKKVASRNLIVALQNFDPSLRIQENSEWGSDPNALPEFYIRGRSGIGVKDLDRDNLSKSSLQGNPNLPLFIMDGFEVSVEKIYDFDMSRVASVEILKDAAATAMYGSRGANGVVVVTTLAPQPGKLRVSYNFDGALTAPDLSDYNLMNAAEKLNAEFLAGCYDAEGPGELLKKQQEYNLKMYNVQRGVDTYWLSKPLRTIFNHKHSVYVEGGSDNLRFGVDLKYDNQDGVMKGSFRDRMGAGFSLDYRFKRLQIKNYISYNVTKSKESPYGTFRDYTEKQPYDEYKDEMGNYLKETKLWHDGSNTNLKNPLYEATLGSFDRSSYRELLDNISVNWYIMDGLQLKGEFSVTKKDSKSDKFTDPKSSTYDYLQGTDLKRGELSRYNAESVEWNLNAVVMYNKLIDRHSINFTLGVNAVDKSASNETALYKGFPSAEMWKPAYAYEIVTKPTFDESASRLFGALSFLNYSYNDIYLLDLSCRFDGSSEFGTDKKFAPFWSSGIGVNIHNYKYIKEHLPNLDIFKIRATYGQTGKVNFAPFEAQTMYTTYTKDWYSTGFGAIIQSLGNNRLKWEKTNTWDLGFDLKIYRGALDMRFSYYNKKTVDLVTDVAIPSSSGFSSYKDNLGEVRNEGVEVSLKTMILNRGDLLVSVYANIAHNKNEILKISESLAAYNDKVNEYYKTKEVGRDYSKALTKYVPGGSLTSIFGMRSLGIDPATGDELFLKNDGTTTYTWDPTETVVIGNTEPDAQGSFGLNVAYKNFFLYCSFMYEFGGQRYNYTLVNDVENADVYNYNVDKRVSADRWQKEGDISPLKDIRDRDITTNPTSRFIQDYNVLALNSLSIGYDFNLAFVKPIGLSMLRLQFNMGDVVRFSSVKQERGLSYPYARTFNISLNASF</sequence>
<keyword evidence="6 7" id="KW-0998">Cell outer membrane</keyword>
<keyword evidence="3 7" id="KW-1134">Transmembrane beta strand</keyword>
<dbReference type="PROSITE" id="PS52016">
    <property type="entry name" value="TONB_DEPENDENT_REC_3"/>
    <property type="match status" value="1"/>
</dbReference>
<evidence type="ECO:0000256" key="4">
    <source>
        <dbReference type="ARBA" id="ARBA00022692"/>
    </source>
</evidence>
<dbReference type="EMBL" id="JACIES010000002">
    <property type="protein sequence ID" value="MBB4025508.1"/>
    <property type="molecule type" value="Genomic_DNA"/>
</dbReference>
<dbReference type="Gene3D" id="2.170.130.10">
    <property type="entry name" value="TonB-dependent receptor, plug domain"/>
    <property type="match status" value="1"/>
</dbReference>
<dbReference type="GO" id="GO:0009279">
    <property type="term" value="C:cell outer membrane"/>
    <property type="evidence" value="ECO:0007669"/>
    <property type="project" value="UniProtKB-SubCell"/>
</dbReference>
<evidence type="ECO:0000256" key="1">
    <source>
        <dbReference type="ARBA" id="ARBA00004571"/>
    </source>
</evidence>
<keyword evidence="4 7" id="KW-0812">Transmembrane</keyword>
<dbReference type="OrthoDB" id="1094723at2"/>
<reference evidence="9 10" key="1">
    <citation type="submission" date="2020-08" db="EMBL/GenBank/DDBJ databases">
        <title>Genomic Encyclopedia of Type Strains, Phase IV (KMG-IV): sequencing the most valuable type-strain genomes for metagenomic binning, comparative biology and taxonomic classification.</title>
        <authorList>
            <person name="Goeker M."/>
        </authorList>
    </citation>
    <scope>NUCLEOTIDE SEQUENCE [LARGE SCALE GENOMIC DNA]</scope>
    <source>
        <strain evidence="9 10">DSM 105721</strain>
    </source>
</reference>
<comment type="subcellular location">
    <subcellularLocation>
        <location evidence="1 7">Cell outer membrane</location>
        <topology evidence="1 7">Multi-pass membrane protein</topology>
    </subcellularLocation>
</comment>
<dbReference type="InterPro" id="IPR023997">
    <property type="entry name" value="TonB-dep_OMP_SusC/RagA_CS"/>
</dbReference>
<keyword evidence="10" id="KW-1185">Reference proteome</keyword>
<dbReference type="Pfam" id="PF13715">
    <property type="entry name" value="CarbopepD_reg_2"/>
    <property type="match status" value="1"/>
</dbReference>
<organism evidence="9 10">
    <name type="scientific">Butyricimonas faecihominis</name>
    <dbReference type="NCBI Taxonomy" id="1472416"/>
    <lineage>
        <taxon>Bacteria</taxon>
        <taxon>Pseudomonadati</taxon>
        <taxon>Bacteroidota</taxon>
        <taxon>Bacteroidia</taxon>
        <taxon>Bacteroidales</taxon>
        <taxon>Odoribacteraceae</taxon>
        <taxon>Butyricimonas</taxon>
    </lineage>
</organism>
<feature type="domain" description="TonB-dependent receptor plug" evidence="8">
    <location>
        <begin position="214"/>
        <end position="338"/>
    </location>
</feature>
<comment type="caution">
    <text evidence="9">The sequence shown here is derived from an EMBL/GenBank/DDBJ whole genome shotgun (WGS) entry which is preliminary data.</text>
</comment>
<keyword evidence="2 7" id="KW-0813">Transport</keyword>
<evidence type="ECO:0000256" key="7">
    <source>
        <dbReference type="PROSITE-ProRule" id="PRU01360"/>
    </source>
</evidence>
<evidence type="ECO:0000313" key="10">
    <source>
        <dbReference type="Proteomes" id="UP000546007"/>
    </source>
</evidence>
<dbReference type="InterPro" id="IPR008969">
    <property type="entry name" value="CarboxyPept-like_regulatory"/>
</dbReference>
<accession>A0A7W6HV10</accession>
<dbReference type="NCBIfam" id="TIGR04056">
    <property type="entry name" value="OMP_RagA_SusC"/>
    <property type="match status" value="1"/>
</dbReference>
<dbReference type="AlphaFoldDB" id="A0A7W6HV10"/>
<dbReference type="RefSeq" id="WP_124316205.1">
    <property type="nucleotide sequence ID" value="NZ_AP028155.1"/>
</dbReference>
<dbReference type="Gene3D" id="2.60.40.1120">
    <property type="entry name" value="Carboxypeptidase-like, regulatory domain"/>
    <property type="match status" value="1"/>
</dbReference>